<dbReference type="CDD" id="cd00093">
    <property type="entry name" value="HTH_XRE"/>
    <property type="match status" value="1"/>
</dbReference>
<protein>
    <submittedName>
        <fullName evidence="2">DNA-binding protein</fullName>
    </submittedName>
</protein>
<keyword evidence="2" id="KW-0238">DNA-binding</keyword>
<name>A9HVC0_BORPD</name>
<gene>
    <name evidence="2" type="ordered locus">Bpet0004</name>
</gene>
<dbReference type="Pfam" id="PF13560">
    <property type="entry name" value="HTH_31"/>
    <property type="match status" value="1"/>
</dbReference>
<organism evidence="2 3">
    <name type="scientific">Bordetella petrii (strain ATCC BAA-461 / DSM 12804 / CCUG 43448 / CIP 107267 / Se-1111R)</name>
    <dbReference type="NCBI Taxonomy" id="340100"/>
    <lineage>
        <taxon>Bacteria</taxon>
        <taxon>Pseudomonadati</taxon>
        <taxon>Pseudomonadota</taxon>
        <taxon>Betaproteobacteria</taxon>
        <taxon>Burkholderiales</taxon>
        <taxon>Alcaligenaceae</taxon>
        <taxon>Bordetella</taxon>
    </lineage>
</organism>
<dbReference type="Proteomes" id="UP000001225">
    <property type="component" value="Chromosome"/>
</dbReference>
<evidence type="ECO:0000313" key="2">
    <source>
        <dbReference type="EMBL" id="CAP40335.1"/>
    </source>
</evidence>
<dbReference type="InterPro" id="IPR001387">
    <property type="entry name" value="Cro/C1-type_HTH"/>
</dbReference>
<proteinExistence type="predicted"/>
<keyword evidence="3" id="KW-1185">Reference proteome</keyword>
<dbReference type="GO" id="GO:0003677">
    <property type="term" value="F:DNA binding"/>
    <property type="evidence" value="ECO:0007669"/>
    <property type="project" value="UniProtKB-KW"/>
</dbReference>
<evidence type="ECO:0000259" key="1">
    <source>
        <dbReference type="PROSITE" id="PS50943"/>
    </source>
</evidence>
<evidence type="ECO:0000313" key="3">
    <source>
        <dbReference type="Proteomes" id="UP000001225"/>
    </source>
</evidence>
<sequence length="100" mass="10598">MARTLTKPLEQSPLALDLQALGQLIRNRRAHSLLRIDDAAALLGVSKDTLSRLENGRAVGTDKMMAVLQGLGLAIIITDKALASTALQAIEGEPRVKDAG</sequence>
<dbReference type="PROSITE" id="PS50943">
    <property type="entry name" value="HTH_CROC1"/>
    <property type="match status" value="1"/>
</dbReference>
<accession>A9HVC0</accession>
<feature type="domain" description="HTH cro/C1-type" evidence="1">
    <location>
        <begin position="25"/>
        <end position="77"/>
    </location>
</feature>
<dbReference type="eggNOG" id="COG1396">
    <property type="taxonomic scope" value="Bacteria"/>
</dbReference>
<reference evidence="2 3" key="1">
    <citation type="journal article" date="2008" name="BMC Genomics">
        <title>The missing link: Bordetella petrii is endowed with both the metabolic versatility of environmental bacteria and virulence traits of pathogenic Bordetellae.</title>
        <authorList>
            <person name="Gross R."/>
            <person name="Guzman C.A."/>
            <person name="Sebaihia M."/>
            <person name="Martins Dos Santos V.A."/>
            <person name="Pieper D.H."/>
            <person name="Koebnik R."/>
            <person name="Lechner M."/>
            <person name="Bartels D."/>
            <person name="Buhrmester J."/>
            <person name="Choudhuri J.V."/>
            <person name="Ebensen T."/>
            <person name="Gaigalat L."/>
            <person name="Herrmann S."/>
            <person name="Khachane A.N."/>
            <person name="Larisch C."/>
            <person name="Link S."/>
            <person name="Linke B."/>
            <person name="Meyer F."/>
            <person name="Mormann S."/>
            <person name="Nakunst D."/>
            <person name="Rueckert C."/>
            <person name="Schneiker-Bekel S."/>
            <person name="Schulze K."/>
            <person name="Vorhoelter F.J."/>
            <person name="Yevsa T."/>
            <person name="Engle J.T."/>
            <person name="Goldman W.E."/>
            <person name="Puehler A."/>
            <person name="Goebel U.B."/>
            <person name="Goesmann A."/>
            <person name="Bloecker H."/>
            <person name="Kaiser O."/>
            <person name="Martinez-Arias R."/>
        </authorList>
    </citation>
    <scope>NUCLEOTIDE SEQUENCE [LARGE SCALE GENOMIC DNA]</scope>
    <source>
        <strain evidence="3">ATCC BAA-461 / DSM 12804 / CCUG 43448 / CIP 107267 / Se-1111R</strain>
    </source>
</reference>
<dbReference type="KEGG" id="bpt:Bpet0004"/>
<dbReference type="AlphaFoldDB" id="A9HVC0"/>
<dbReference type="STRING" id="94624.Bpet0004"/>
<dbReference type="SMART" id="SM00530">
    <property type="entry name" value="HTH_XRE"/>
    <property type="match status" value="1"/>
</dbReference>
<dbReference type="EMBL" id="AM902716">
    <property type="protein sequence ID" value="CAP40335.1"/>
    <property type="molecule type" value="Genomic_DNA"/>
</dbReference>
<dbReference type="Gene3D" id="1.10.260.40">
    <property type="entry name" value="lambda repressor-like DNA-binding domains"/>
    <property type="match status" value="1"/>
</dbReference>
<dbReference type="SUPFAM" id="SSF47413">
    <property type="entry name" value="lambda repressor-like DNA-binding domains"/>
    <property type="match status" value="1"/>
</dbReference>
<dbReference type="InterPro" id="IPR010982">
    <property type="entry name" value="Lambda_DNA-bd_dom_sf"/>
</dbReference>